<evidence type="ECO:0000256" key="2">
    <source>
        <dbReference type="ARBA" id="ARBA00022490"/>
    </source>
</evidence>
<dbReference type="PANTHER" id="PTHR45994">
    <property type="entry name" value="FI21225P1"/>
    <property type="match status" value="1"/>
</dbReference>
<proteinExistence type="predicted"/>
<dbReference type="GO" id="GO:0005737">
    <property type="term" value="C:cytoplasm"/>
    <property type="evidence" value="ECO:0007669"/>
    <property type="project" value="UniProtKB-SubCell"/>
</dbReference>
<dbReference type="InterPro" id="IPR024660">
    <property type="entry name" value="UCS_central_dom"/>
</dbReference>
<dbReference type="Pfam" id="PF11701">
    <property type="entry name" value="UNC45-central"/>
    <property type="match status" value="1"/>
</dbReference>
<organism evidence="5 6">
    <name type="scientific">Monilinia fructicola</name>
    <name type="common">Brown rot fungus</name>
    <name type="synonym">Ciboria fructicola</name>
    <dbReference type="NCBI Taxonomy" id="38448"/>
    <lineage>
        <taxon>Eukaryota</taxon>
        <taxon>Fungi</taxon>
        <taxon>Dikarya</taxon>
        <taxon>Ascomycota</taxon>
        <taxon>Pezizomycotina</taxon>
        <taxon>Leotiomycetes</taxon>
        <taxon>Helotiales</taxon>
        <taxon>Sclerotiniaceae</taxon>
        <taxon>Monilinia</taxon>
    </lineage>
</organism>
<dbReference type="Gene3D" id="1.25.10.10">
    <property type="entry name" value="Leucine-rich Repeat Variant"/>
    <property type="match status" value="1"/>
</dbReference>
<reference evidence="5 6" key="1">
    <citation type="submission" date="2019-06" db="EMBL/GenBank/DDBJ databases">
        <title>Genome Sequence of the Brown Rot Fungal Pathogen Monilinia fructicola.</title>
        <authorList>
            <person name="De Miccolis Angelini R.M."/>
            <person name="Landi L."/>
            <person name="Abate D."/>
            <person name="Pollastro S."/>
            <person name="Romanazzi G."/>
            <person name="Faretra F."/>
        </authorList>
    </citation>
    <scope>NUCLEOTIDE SEQUENCE [LARGE SCALE GENOMIC DNA]</scope>
    <source>
        <strain evidence="5 6">Mfrc123</strain>
    </source>
</reference>
<dbReference type="VEuPathDB" id="FungiDB:MFRU_022g00200"/>
<comment type="caution">
    <text evidence="5">The sequence shown here is derived from an EMBL/GenBank/DDBJ whole genome shotgun (WGS) entry which is preliminary data.</text>
</comment>
<dbReference type="GO" id="GO:0051879">
    <property type="term" value="F:Hsp90 protein binding"/>
    <property type="evidence" value="ECO:0007669"/>
    <property type="project" value="TreeGrafter"/>
</dbReference>
<evidence type="ECO:0000313" key="5">
    <source>
        <dbReference type="EMBL" id="KAA8566028.1"/>
    </source>
</evidence>
<dbReference type="AlphaFoldDB" id="A0A5M9J8S5"/>
<feature type="region of interest" description="Disordered" evidence="3">
    <location>
        <begin position="699"/>
        <end position="737"/>
    </location>
</feature>
<dbReference type="Proteomes" id="UP000322873">
    <property type="component" value="Unassembled WGS sequence"/>
</dbReference>
<dbReference type="Gene3D" id="1.25.10.100">
    <property type="match status" value="1"/>
</dbReference>
<dbReference type="InterPro" id="IPR011989">
    <property type="entry name" value="ARM-like"/>
</dbReference>
<evidence type="ECO:0000259" key="4">
    <source>
        <dbReference type="Pfam" id="PF11701"/>
    </source>
</evidence>
<dbReference type="EMBL" id="VICG01000013">
    <property type="protein sequence ID" value="KAA8566028.1"/>
    <property type="molecule type" value="Genomic_DNA"/>
</dbReference>
<name>A0A5M9J8S5_MONFR</name>
<feature type="domain" description="UNC-45/Cro1/She4 central" evidence="4">
    <location>
        <begin position="76"/>
        <end position="253"/>
    </location>
</feature>
<comment type="subcellular location">
    <subcellularLocation>
        <location evidence="1">Cytoplasm</location>
    </subcellularLocation>
</comment>
<evidence type="ECO:0000313" key="6">
    <source>
        <dbReference type="Proteomes" id="UP000322873"/>
    </source>
</evidence>
<evidence type="ECO:0000256" key="1">
    <source>
        <dbReference type="ARBA" id="ARBA00004496"/>
    </source>
</evidence>
<feature type="compositionally biased region" description="Basic and acidic residues" evidence="3">
    <location>
        <begin position="699"/>
        <end position="708"/>
    </location>
</feature>
<evidence type="ECO:0000256" key="3">
    <source>
        <dbReference type="SAM" id="MobiDB-lite"/>
    </source>
</evidence>
<keyword evidence="6" id="KW-1185">Reference proteome</keyword>
<keyword evidence="2" id="KW-0963">Cytoplasm</keyword>
<gene>
    <name evidence="5" type="ORF">EYC84_009830</name>
</gene>
<dbReference type="PANTHER" id="PTHR45994:SF1">
    <property type="entry name" value="FI21225P1"/>
    <property type="match status" value="1"/>
</dbReference>
<sequence>MDRGTDPSVPHPTTAANDSLEDQTLLLLARLTEGGQEDEETCRELNTLTKLLTDDSSEETRSKEPHKPLFQLIDQDILETILGYLDMRQSPSVRGHATLTTSAYLKVSEQQGVDYLSHFFYDRVAKGTYDDLILAFSVAASIFPIVPDVIASFFLSEGFIPSLGALMKRKWKSRKVEQATLELLSAACMNTQCREAIQKHCTKWLEDIVNNTPPKVSEVPSSPIDTNAEDGSIQQRIHSEQVRNLAAVVLAKIQAIPSTSTAESGEQIQPASTTIEDLSDMFKAMLSTDTSQQSSIEGLAYASLQSKVKEKLASDKNFLVNLVKALNNAPAKSPATYGGLTILVNLTTYQPPLTEEQKKLGQLKAYANASKSTLKPDPLNGDDHVAKRCQAVFEAGVIPVLVTHSQHGSIASLTLVTSIIFSLSKTAKIRGQMAQQGAVKLLLHAYSVFPSDNILARRTTAHALARILISTNPQHVFGGTNPLSLLSAIKPLLLLLEDDPTVEHRDLLPVFESLLALTNLASTDDSARNPIIRLAWPQFDELLLSNNKMVTRATVELICNLMLSPEGVAKFSDGSKQASQRTHILLALADAEDFPTRRAAGGALASLTEWDTAVNAILERERGVALLLGMCKEDEEEMRHRGVVCILNVLTAPNKVGEWGTKKVKENGGLEALKECLKKSRSQQVLEITVEALKKLIGDERPEKDGKKLKPNRNPISKPHNECIPIPPHHGEDLSAE</sequence>
<dbReference type="SUPFAM" id="SSF48371">
    <property type="entry name" value="ARM repeat"/>
    <property type="match status" value="2"/>
</dbReference>
<accession>A0A5M9J8S5</accession>
<feature type="region of interest" description="Disordered" evidence="3">
    <location>
        <begin position="1"/>
        <end position="22"/>
    </location>
</feature>
<dbReference type="InterPro" id="IPR016024">
    <property type="entry name" value="ARM-type_fold"/>
</dbReference>
<protein>
    <recommendedName>
        <fullName evidence="4">UNC-45/Cro1/She4 central domain-containing protein</fullName>
    </recommendedName>
</protein>